<keyword evidence="3" id="KW-1185">Reference proteome</keyword>
<protein>
    <submittedName>
        <fullName evidence="2">Uncharacterized protein</fullName>
    </submittedName>
</protein>
<name>A0A432YLJ0_9GAMM</name>
<dbReference type="RefSeq" id="WP_126759319.1">
    <property type="nucleotide sequence ID" value="NZ_CP085233.1"/>
</dbReference>
<organism evidence="2 3">
    <name type="scientific">Pseudidiomarina marina</name>
    <dbReference type="NCBI Taxonomy" id="502366"/>
    <lineage>
        <taxon>Bacteria</taxon>
        <taxon>Pseudomonadati</taxon>
        <taxon>Pseudomonadota</taxon>
        <taxon>Gammaproteobacteria</taxon>
        <taxon>Alteromonadales</taxon>
        <taxon>Idiomarinaceae</taxon>
        <taxon>Pseudidiomarina</taxon>
    </lineage>
</organism>
<gene>
    <name evidence="2" type="ORF">CWI76_05575</name>
</gene>
<dbReference type="EMBL" id="PIPZ01000001">
    <property type="protein sequence ID" value="RUO61705.1"/>
    <property type="molecule type" value="Genomic_DNA"/>
</dbReference>
<comment type="caution">
    <text evidence="2">The sequence shown here is derived from an EMBL/GenBank/DDBJ whole genome shotgun (WGS) entry which is preliminary data.</text>
</comment>
<sequence length="95" mass="10797">MSDLETTQVVEPEHVETSAHRKRRKISLYNGTEKLSDLGVPMAESNGAAIKRAMAELQRSPIMTHAVFRDRKGKQWVIPRAISILKRLKIQLFAN</sequence>
<evidence type="ECO:0000313" key="3">
    <source>
        <dbReference type="Proteomes" id="UP000288127"/>
    </source>
</evidence>
<proteinExistence type="predicted"/>
<accession>A0A432YLJ0</accession>
<dbReference type="Proteomes" id="UP000288127">
    <property type="component" value="Unassembled WGS sequence"/>
</dbReference>
<evidence type="ECO:0000256" key="1">
    <source>
        <dbReference type="SAM" id="MobiDB-lite"/>
    </source>
</evidence>
<dbReference type="AlphaFoldDB" id="A0A432YLJ0"/>
<feature type="region of interest" description="Disordered" evidence="1">
    <location>
        <begin position="1"/>
        <end position="22"/>
    </location>
</feature>
<evidence type="ECO:0000313" key="2">
    <source>
        <dbReference type="EMBL" id="RUO61705.1"/>
    </source>
</evidence>
<dbReference type="OrthoDB" id="6240578at2"/>
<reference evidence="3" key="1">
    <citation type="journal article" date="2018" name="Front. Microbiol.">
        <title>Genome-Based Analysis Reveals the Taxonomy and Diversity of the Family Idiomarinaceae.</title>
        <authorList>
            <person name="Liu Y."/>
            <person name="Lai Q."/>
            <person name="Shao Z."/>
        </authorList>
    </citation>
    <scope>NUCLEOTIDE SEQUENCE [LARGE SCALE GENOMIC DNA]</scope>
    <source>
        <strain evidence="3">PIM1</strain>
    </source>
</reference>